<feature type="transmembrane region" description="Helical" evidence="7">
    <location>
        <begin position="135"/>
        <end position="157"/>
    </location>
</feature>
<evidence type="ECO:0000256" key="3">
    <source>
        <dbReference type="ARBA" id="ARBA00022475"/>
    </source>
</evidence>
<gene>
    <name evidence="10" type="ORF">O4U47_00035</name>
</gene>
<name>A0ABT4TDS7_9ACTN</name>
<feature type="transmembrane region" description="Helical" evidence="7">
    <location>
        <begin position="34"/>
        <end position="55"/>
    </location>
</feature>
<keyword evidence="11" id="KW-1185">Reference proteome</keyword>
<comment type="caution">
    <text evidence="10">The sequence shown here is derived from an EMBL/GenBank/DDBJ whole genome shotgun (WGS) entry which is preliminary data.</text>
</comment>
<dbReference type="PROSITE" id="PS50928">
    <property type="entry name" value="ABC_TM1"/>
    <property type="match status" value="1"/>
</dbReference>
<dbReference type="Gene3D" id="1.10.3720.10">
    <property type="entry name" value="MetI-like"/>
    <property type="match status" value="1"/>
</dbReference>
<feature type="transmembrane region" description="Helical" evidence="7">
    <location>
        <begin position="277"/>
        <end position="298"/>
    </location>
</feature>
<comment type="subcellular location">
    <subcellularLocation>
        <location evidence="1 7">Cell membrane</location>
        <topology evidence="1 7">Multi-pass membrane protein</topology>
    </subcellularLocation>
</comment>
<feature type="transmembrane region" description="Helical" evidence="7">
    <location>
        <begin position="218"/>
        <end position="243"/>
    </location>
</feature>
<dbReference type="PANTHER" id="PTHR32243:SF18">
    <property type="entry name" value="INNER MEMBRANE ABC TRANSPORTER PERMEASE PROTEIN YCJP"/>
    <property type="match status" value="1"/>
</dbReference>
<keyword evidence="4 7" id="KW-0812">Transmembrane</keyword>
<evidence type="ECO:0000313" key="11">
    <source>
        <dbReference type="Proteomes" id="UP001165685"/>
    </source>
</evidence>
<evidence type="ECO:0000256" key="4">
    <source>
        <dbReference type="ARBA" id="ARBA00022692"/>
    </source>
</evidence>
<feature type="transmembrane region" description="Helical" evidence="7">
    <location>
        <begin position="99"/>
        <end position="123"/>
    </location>
</feature>
<evidence type="ECO:0000256" key="1">
    <source>
        <dbReference type="ARBA" id="ARBA00004651"/>
    </source>
</evidence>
<dbReference type="CDD" id="cd06261">
    <property type="entry name" value="TM_PBP2"/>
    <property type="match status" value="1"/>
</dbReference>
<evidence type="ECO:0000256" key="6">
    <source>
        <dbReference type="ARBA" id="ARBA00023136"/>
    </source>
</evidence>
<proteinExistence type="inferred from homology"/>
<keyword evidence="3" id="KW-1003">Cell membrane</keyword>
<dbReference type="Proteomes" id="UP001165685">
    <property type="component" value="Unassembled WGS sequence"/>
</dbReference>
<reference evidence="10" key="1">
    <citation type="submission" date="2023-01" db="EMBL/GenBank/DDBJ databases">
        <title>Draft genome sequence of Nocardiopsis sp. LSu2-4 isolated from halophytes.</title>
        <authorList>
            <person name="Duangmal K."/>
            <person name="Chantavorakit T."/>
        </authorList>
    </citation>
    <scope>NUCLEOTIDE SEQUENCE</scope>
    <source>
        <strain evidence="10">LSu2-4</strain>
    </source>
</reference>
<dbReference type="Pfam" id="PF00528">
    <property type="entry name" value="BPD_transp_1"/>
    <property type="match status" value="1"/>
</dbReference>
<evidence type="ECO:0000256" key="8">
    <source>
        <dbReference type="SAM" id="MobiDB-lite"/>
    </source>
</evidence>
<dbReference type="InterPro" id="IPR035906">
    <property type="entry name" value="MetI-like_sf"/>
</dbReference>
<dbReference type="SUPFAM" id="SSF161098">
    <property type="entry name" value="MetI-like"/>
    <property type="match status" value="1"/>
</dbReference>
<evidence type="ECO:0000259" key="9">
    <source>
        <dbReference type="PROSITE" id="PS50928"/>
    </source>
</evidence>
<comment type="similarity">
    <text evidence="7">Belongs to the binding-protein-dependent transport system permease family.</text>
</comment>
<dbReference type="EMBL" id="JAQFWP010000001">
    <property type="protein sequence ID" value="MDA2802883.1"/>
    <property type="molecule type" value="Genomic_DNA"/>
</dbReference>
<feature type="domain" description="ABC transmembrane type-1" evidence="9">
    <location>
        <begin position="100"/>
        <end position="298"/>
    </location>
</feature>
<dbReference type="PANTHER" id="PTHR32243">
    <property type="entry name" value="MALTOSE TRANSPORT SYSTEM PERMEASE-RELATED"/>
    <property type="match status" value="1"/>
</dbReference>
<evidence type="ECO:0000256" key="7">
    <source>
        <dbReference type="RuleBase" id="RU363032"/>
    </source>
</evidence>
<evidence type="ECO:0000256" key="2">
    <source>
        <dbReference type="ARBA" id="ARBA00022448"/>
    </source>
</evidence>
<keyword evidence="6 7" id="KW-0472">Membrane</keyword>
<evidence type="ECO:0000313" key="10">
    <source>
        <dbReference type="EMBL" id="MDA2802883.1"/>
    </source>
</evidence>
<feature type="transmembrane region" description="Helical" evidence="7">
    <location>
        <begin position="177"/>
        <end position="197"/>
    </location>
</feature>
<dbReference type="InterPro" id="IPR000515">
    <property type="entry name" value="MetI-like"/>
</dbReference>
<evidence type="ECO:0000256" key="5">
    <source>
        <dbReference type="ARBA" id="ARBA00022989"/>
    </source>
</evidence>
<feature type="region of interest" description="Disordered" evidence="8">
    <location>
        <begin position="1"/>
        <end position="27"/>
    </location>
</feature>
<dbReference type="InterPro" id="IPR050901">
    <property type="entry name" value="BP-dep_ABC_trans_perm"/>
</dbReference>
<keyword evidence="5 7" id="KW-1133">Transmembrane helix</keyword>
<organism evidence="10 11">
    <name type="scientific">Nocardiopsis suaedae</name>
    <dbReference type="NCBI Taxonomy" id="3018444"/>
    <lineage>
        <taxon>Bacteria</taxon>
        <taxon>Bacillati</taxon>
        <taxon>Actinomycetota</taxon>
        <taxon>Actinomycetes</taxon>
        <taxon>Streptosporangiales</taxon>
        <taxon>Nocardiopsidaceae</taxon>
        <taxon>Nocardiopsis</taxon>
    </lineage>
</organism>
<accession>A0ABT4TDS7</accession>
<protein>
    <submittedName>
        <fullName evidence="10">Carbohydrate ABC transporter permease</fullName>
    </submittedName>
</protein>
<sequence length="313" mass="34332">MTATATRAHRATRARSADRAPRRRRSPAARLRSAGLYLAGTAVLLFSVFPVYWMVATAVRSQGEIFSRDQSVFPRTLTTEHFDRVVNGELLPGVSFWQFLVNSLTVTLGSVAVAALLSLLAAVAVARFRFRLRTAFIILLMVIQMVPMEAMIISIFINFRRIQDGTGITMLGNLTGILVVYTAVALPITIMMLRGFVAAVPKELEEAAAIDGASNAVIFWRILMPLVAPGLVAASIFAFITAWNEFIVALTFLGRSTDYYTLPLTLSYYFGRTGTEWGAIMAASTLLTIPVMVFFLFVQRRMVSGLTMGAVKG</sequence>
<dbReference type="RefSeq" id="WP_270674704.1">
    <property type="nucleotide sequence ID" value="NZ_JAQFWP010000001.1"/>
</dbReference>
<keyword evidence="2 7" id="KW-0813">Transport</keyword>